<keyword evidence="1" id="KW-0732">Signal</keyword>
<accession>A0ABD0NY88</accession>
<evidence type="ECO:0000313" key="2">
    <source>
        <dbReference type="EMBL" id="KAL0166775.1"/>
    </source>
</evidence>
<feature type="chain" id="PRO_5044793336" evidence="1">
    <location>
        <begin position="19"/>
        <end position="56"/>
    </location>
</feature>
<dbReference type="Proteomes" id="UP001529510">
    <property type="component" value="Unassembled WGS sequence"/>
</dbReference>
<dbReference type="EMBL" id="JAMKFB020000019">
    <property type="protein sequence ID" value="KAL0166775.1"/>
    <property type="molecule type" value="Genomic_DNA"/>
</dbReference>
<reference evidence="2 3" key="1">
    <citation type="submission" date="2024-05" db="EMBL/GenBank/DDBJ databases">
        <title>Genome sequencing and assembly of Indian major carp, Cirrhinus mrigala (Hamilton, 1822).</title>
        <authorList>
            <person name="Mohindra V."/>
            <person name="Chowdhury L.M."/>
            <person name="Lal K."/>
            <person name="Jena J.K."/>
        </authorList>
    </citation>
    <scope>NUCLEOTIDE SEQUENCE [LARGE SCALE GENOMIC DNA]</scope>
    <source>
        <strain evidence="2">CM1030</strain>
        <tissue evidence="2">Blood</tissue>
    </source>
</reference>
<evidence type="ECO:0000313" key="3">
    <source>
        <dbReference type="Proteomes" id="UP001529510"/>
    </source>
</evidence>
<proteinExistence type="predicted"/>
<dbReference type="AlphaFoldDB" id="A0ABD0NY88"/>
<sequence length="56" mass="5885">MLGVRALFGIGLLVTSRGGSVLTHTGACARVASNIYSKDLARRQACTMANTIKYLG</sequence>
<feature type="signal peptide" evidence="1">
    <location>
        <begin position="1"/>
        <end position="18"/>
    </location>
</feature>
<protein>
    <submittedName>
        <fullName evidence="2">Uncharacterized protein</fullName>
    </submittedName>
</protein>
<name>A0ABD0NY88_CIRMR</name>
<organism evidence="2 3">
    <name type="scientific">Cirrhinus mrigala</name>
    <name type="common">Mrigala</name>
    <dbReference type="NCBI Taxonomy" id="683832"/>
    <lineage>
        <taxon>Eukaryota</taxon>
        <taxon>Metazoa</taxon>
        <taxon>Chordata</taxon>
        <taxon>Craniata</taxon>
        <taxon>Vertebrata</taxon>
        <taxon>Euteleostomi</taxon>
        <taxon>Actinopterygii</taxon>
        <taxon>Neopterygii</taxon>
        <taxon>Teleostei</taxon>
        <taxon>Ostariophysi</taxon>
        <taxon>Cypriniformes</taxon>
        <taxon>Cyprinidae</taxon>
        <taxon>Labeoninae</taxon>
        <taxon>Labeonini</taxon>
        <taxon>Cirrhinus</taxon>
    </lineage>
</organism>
<feature type="non-terminal residue" evidence="2">
    <location>
        <position position="56"/>
    </location>
</feature>
<gene>
    <name evidence="2" type="ORF">M9458_038619</name>
</gene>
<keyword evidence="3" id="KW-1185">Reference proteome</keyword>
<comment type="caution">
    <text evidence="2">The sequence shown here is derived from an EMBL/GenBank/DDBJ whole genome shotgun (WGS) entry which is preliminary data.</text>
</comment>
<evidence type="ECO:0000256" key="1">
    <source>
        <dbReference type="SAM" id="SignalP"/>
    </source>
</evidence>